<proteinExistence type="predicted"/>
<protein>
    <submittedName>
        <fullName evidence="1">Uncharacterized protein</fullName>
    </submittedName>
</protein>
<dbReference type="AlphaFoldDB" id="A0A835K736"/>
<evidence type="ECO:0000313" key="2">
    <source>
        <dbReference type="Proteomes" id="UP000657918"/>
    </source>
</evidence>
<reference evidence="1 2" key="1">
    <citation type="submission" date="2020-10" db="EMBL/GenBank/DDBJ databases">
        <title>Plant Genome Project.</title>
        <authorList>
            <person name="Zhang R.-G."/>
        </authorList>
    </citation>
    <scope>NUCLEOTIDE SEQUENCE [LARGE SCALE GENOMIC DNA]</scope>
    <source>
        <strain evidence="1">FAFU-HL-1</strain>
        <tissue evidence="1">Leaf</tissue>
    </source>
</reference>
<comment type="caution">
    <text evidence="1">The sequence shown here is derived from an EMBL/GenBank/DDBJ whole genome shotgun (WGS) entry which is preliminary data.</text>
</comment>
<keyword evidence="2" id="KW-1185">Reference proteome</keyword>
<sequence length="78" mass="8696">MSFIVDSKNNEFSYSKDSCGARFDMKQVLGALGILMVALPLLQAFEIEVLHKQSILYFRVPTGLTVEHYLLTMPNSAG</sequence>
<gene>
    <name evidence="1" type="ORF">SADUNF_Sadunf04G0057800</name>
</gene>
<name>A0A835K736_9ROSI</name>
<organism evidence="1 2">
    <name type="scientific">Salix dunnii</name>
    <dbReference type="NCBI Taxonomy" id="1413687"/>
    <lineage>
        <taxon>Eukaryota</taxon>
        <taxon>Viridiplantae</taxon>
        <taxon>Streptophyta</taxon>
        <taxon>Embryophyta</taxon>
        <taxon>Tracheophyta</taxon>
        <taxon>Spermatophyta</taxon>
        <taxon>Magnoliopsida</taxon>
        <taxon>eudicotyledons</taxon>
        <taxon>Gunneridae</taxon>
        <taxon>Pentapetalae</taxon>
        <taxon>rosids</taxon>
        <taxon>fabids</taxon>
        <taxon>Malpighiales</taxon>
        <taxon>Salicaceae</taxon>
        <taxon>Saliceae</taxon>
        <taxon>Salix</taxon>
    </lineage>
</organism>
<accession>A0A835K736</accession>
<evidence type="ECO:0000313" key="1">
    <source>
        <dbReference type="EMBL" id="KAF9683859.1"/>
    </source>
</evidence>
<dbReference type="Proteomes" id="UP000657918">
    <property type="component" value="Chromosome 4"/>
</dbReference>
<dbReference type="EMBL" id="JADGMS010000004">
    <property type="protein sequence ID" value="KAF9683859.1"/>
    <property type="molecule type" value="Genomic_DNA"/>
</dbReference>